<dbReference type="Pfam" id="PF02518">
    <property type="entry name" value="HATPase_c"/>
    <property type="match status" value="1"/>
</dbReference>
<evidence type="ECO:0000313" key="16">
    <source>
        <dbReference type="EMBL" id="KIP97692.1"/>
    </source>
</evidence>
<evidence type="ECO:0000313" key="17">
    <source>
        <dbReference type="Proteomes" id="UP000032068"/>
    </source>
</evidence>
<dbReference type="PANTHER" id="PTHR45436">
    <property type="entry name" value="SENSOR HISTIDINE KINASE YKOH"/>
    <property type="match status" value="1"/>
</dbReference>
<dbReference type="AlphaFoldDB" id="A0A0D0IWT5"/>
<evidence type="ECO:0000256" key="1">
    <source>
        <dbReference type="ARBA" id="ARBA00000085"/>
    </source>
</evidence>
<dbReference type="InterPro" id="IPR003661">
    <property type="entry name" value="HisK_dim/P_dom"/>
</dbReference>
<reference evidence="16 17" key="1">
    <citation type="submission" date="2014-12" db="EMBL/GenBank/DDBJ databases">
        <title>16Stimator: statistical estimation of ribosomal gene copy numbers from draft genome assemblies.</title>
        <authorList>
            <person name="Perisin M.A."/>
            <person name="Vetter M."/>
            <person name="Gilbert J.A."/>
            <person name="Bergelson J."/>
        </authorList>
    </citation>
    <scope>NUCLEOTIDE SEQUENCE [LARGE SCALE GENOMIC DNA]</scope>
    <source>
        <strain evidence="16 17">MEJ086</strain>
    </source>
</reference>
<keyword evidence="8 16" id="KW-0418">Kinase</keyword>
<dbReference type="InterPro" id="IPR050428">
    <property type="entry name" value="TCS_sensor_his_kinase"/>
</dbReference>
<dbReference type="InterPro" id="IPR003660">
    <property type="entry name" value="HAMP_dom"/>
</dbReference>
<name>A0A0D0IWT5_9PSED</name>
<comment type="caution">
    <text evidence="16">The sequence shown here is derived from an EMBL/GenBank/DDBJ whole genome shotgun (WGS) entry which is preliminary data.</text>
</comment>
<evidence type="ECO:0000256" key="8">
    <source>
        <dbReference type="ARBA" id="ARBA00022777"/>
    </source>
</evidence>
<evidence type="ECO:0000256" key="13">
    <source>
        <dbReference type="SAM" id="Phobius"/>
    </source>
</evidence>
<dbReference type="SUPFAM" id="SSF55874">
    <property type="entry name" value="ATPase domain of HSP90 chaperone/DNA topoisomerase II/histidine kinase"/>
    <property type="match status" value="1"/>
</dbReference>
<comment type="subcellular location">
    <subcellularLocation>
        <location evidence="2">Membrane</location>
        <topology evidence="2">Multi-pass membrane protein</topology>
    </subcellularLocation>
</comment>
<keyword evidence="5" id="KW-0808">Transferase</keyword>
<feature type="domain" description="HAMP" evidence="15">
    <location>
        <begin position="184"/>
        <end position="236"/>
    </location>
</feature>
<dbReference type="RefSeq" id="WP_042555122.1">
    <property type="nucleotide sequence ID" value="NZ_JXQW01000057.1"/>
</dbReference>
<feature type="transmembrane region" description="Helical" evidence="13">
    <location>
        <begin position="165"/>
        <end position="187"/>
    </location>
</feature>
<evidence type="ECO:0000256" key="10">
    <source>
        <dbReference type="ARBA" id="ARBA00022989"/>
    </source>
</evidence>
<dbReference type="InterPro" id="IPR005467">
    <property type="entry name" value="His_kinase_dom"/>
</dbReference>
<dbReference type="EC" id="2.7.13.3" evidence="3"/>
<evidence type="ECO:0000256" key="12">
    <source>
        <dbReference type="ARBA" id="ARBA00023136"/>
    </source>
</evidence>
<dbReference type="InterPro" id="IPR003594">
    <property type="entry name" value="HATPase_dom"/>
</dbReference>
<dbReference type="GO" id="GO:0000155">
    <property type="term" value="F:phosphorelay sensor kinase activity"/>
    <property type="evidence" value="ECO:0007669"/>
    <property type="project" value="InterPro"/>
</dbReference>
<dbReference type="InterPro" id="IPR013727">
    <property type="entry name" value="2CSK_N"/>
</dbReference>
<dbReference type="OrthoDB" id="9809766at2"/>
<dbReference type="CDD" id="cd00075">
    <property type="entry name" value="HATPase"/>
    <property type="match status" value="1"/>
</dbReference>
<feature type="domain" description="Histidine kinase" evidence="14">
    <location>
        <begin position="244"/>
        <end position="452"/>
    </location>
</feature>
<dbReference type="Gene3D" id="1.10.287.130">
    <property type="match status" value="1"/>
</dbReference>
<organism evidence="16 17">
    <name type="scientific">Pseudomonas fulva</name>
    <dbReference type="NCBI Taxonomy" id="47880"/>
    <lineage>
        <taxon>Bacteria</taxon>
        <taxon>Pseudomonadati</taxon>
        <taxon>Pseudomonadota</taxon>
        <taxon>Gammaproteobacteria</taxon>
        <taxon>Pseudomonadales</taxon>
        <taxon>Pseudomonadaceae</taxon>
        <taxon>Pseudomonas</taxon>
    </lineage>
</organism>
<evidence type="ECO:0000256" key="5">
    <source>
        <dbReference type="ARBA" id="ARBA00022679"/>
    </source>
</evidence>
<evidence type="ECO:0000256" key="11">
    <source>
        <dbReference type="ARBA" id="ARBA00023012"/>
    </source>
</evidence>
<dbReference type="GO" id="GO:0005886">
    <property type="term" value="C:plasma membrane"/>
    <property type="evidence" value="ECO:0007669"/>
    <property type="project" value="TreeGrafter"/>
</dbReference>
<keyword evidence="7" id="KW-0547">Nucleotide-binding</keyword>
<dbReference type="PANTHER" id="PTHR45436:SF14">
    <property type="entry name" value="SENSOR PROTEIN QSEC"/>
    <property type="match status" value="1"/>
</dbReference>
<evidence type="ECO:0000256" key="2">
    <source>
        <dbReference type="ARBA" id="ARBA00004141"/>
    </source>
</evidence>
<dbReference type="PROSITE" id="PS50885">
    <property type="entry name" value="HAMP"/>
    <property type="match status" value="1"/>
</dbReference>
<evidence type="ECO:0000256" key="3">
    <source>
        <dbReference type="ARBA" id="ARBA00012438"/>
    </source>
</evidence>
<dbReference type="Proteomes" id="UP000032068">
    <property type="component" value="Unassembled WGS sequence"/>
</dbReference>
<dbReference type="SMART" id="SM00387">
    <property type="entry name" value="HATPase_c"/>
    <property type="match status" value="1"/>
</dbReference>
<accession>A0A0D0IWT5</accession>
<dbReference type="GO" id="GO:0005524">
    <property type="term" value="F:ATP binding"/>
    <property type="evidence" value="ECO:0007669"/>
    <property type="project" value="UniProtKB-KW"/>
</dbReference>
<evidence type="ECO:0000256" key="7">
    <source>
        <dbReference type="ARBA" id="ARBA00022741"/>
    </source>
</evidence>
<proteinExistence type="predicted"/>
<keyword evidence="9" id="KW-0067">ATP-binding</keyword>
<keyword evidence="11" id="KW-0902">Two-component regulatory system</keyword>
<dbReference type="PRINTS" id="PR00344">
    <property type="entry name" value="BCTRLSENSOR"/>
</dbReference>
<evidence type="ECO:0000259" key="15">
    <source>
        <dbReference type="PROSITE" id="PS50885"/>
    </source>
</evidence>
<dbReference type="PROSITE" id="PS50109">
    <property type="entry name" value="HIS_KIN"/>
    <property type="match status" value="1"/>
</dbReference>
<dbReference type="SUPFAM" id="SSF47384">
    <property type="entry name" value="Homodimeric domain of signal transducing histidine kinase"/>
    <property type="match status" value="1"/>
</dbReference>
<evidence type="ECO:0000256" key="4">
    <source>
        <dbReference type="ARBA" id="ARBA00022553"/>
    </source>
</evidence>
<dbReference type="InterPro" id="IPR036097">
    <property type="entry name" value="HisK_dim/P_sf"/>
</dbReference>
<evidence type="ECO:0000256" key="9">
    <source>
        <dbReference type="ARBA" id="ARBA00022840"/>
    </source>
</evidence>
<dbReference type="InterPro" id="IPR004358">
    <property type="entry name" value="Sig_transdc_His_kin-like_C"/>
</dbReference>
<keyword evidence="4" id="KW-0597">Phosphoprotein</keyword>
<evidence type="ECO:0000256" key="6">
    <source>
        <dbReference type="ARBA" id="ARBA00022692"/>
    </source>
</evidence>
<dbReference type="Pfam" id="PF08521">
    <property type="entry name" value="2CSK_N"/>
    <property type="match status" value="1"/>
</dbReference>
<dbReference type="EMBL" id="JXQW01000057">
    <property type="protein sequence ID" value="KIP97692.1"/>
    <property type="molecule type" value="Genomic_DNA"/>
</dbReference>
<dbReference type="SMART" id="SM00388">
    <property type="entry name" value="HisKA"/>
    <property type="match status" value="1"/>
</dbReference>
<comment type="catalytic activity">
    <reaction evidence="1">
        <text>ATP + protein L-histidine = ADP + protein N-phospho-L-histidine.</text>
        <dbReference type="EC" id="2.7.13.3"/>
    </reaction>
</comment>
<dbReference type="CDD" id="cd00082">
    <property type="entry name" value="HisKA"/>
    <property type="match status" value="1"/>
</dbReference>
<evidence type="ECO:0000259" key="14">
    <source>
        <dbReference type="PROSITE" id="PS50109"/>
    </source>
</evidence>
<dbReference type="Pfam" id="PF00512">
    <property type="entry name" value="HisKA"/>
    <property type="match status" value="1"/>
</dbReference>
<protein>
    <recommendedName>
        <fullName evidence="3">histidine kinase</fullName>
        <ecNumber evidence="3">2.7.13.3</ecNumber>
    </recommendedName>
</protein>
<gene>
    <name evidence="16" type="ORF">RU08_17505</name>
</gene>
<keyword evidence="12 13" id="KW-0472">Membrane</keyword>
<sequence>MISIRTRILAPTIALVLAGSLALVLLALRDSHRQTEAVYDAQLVQAARVLQGMLQQPDGQPIDWPFVRRALDNALDLSAEGIFSHPYEINLAFQVWAADGTLLVRSEQAPPLASPPAPGIHDFFLNDQEWCGVLLEDAGQGLRIWVGEREDLRQDLIHQILQHTLMPTLVCLPLLAAFIWLLLGWGLRPLQRLAQQLRERPEHSLEPLLAGPLPPELEPMRLALDDVLSQLRALLERERRFIADAAHELRTPLAILDIHVRNALQAGSVQERDEALSFLQQGVHRATRIASQLLTMARLESPSQSLQPLDLTAVVREELADLAPLALNRQIELELEAEEAVVIQGERGLIVILLQNLVSNALTFSSPGSEVSVRVRREGKGVHLQVVDQGPGVEAARLPRLGERFHSAGNPQGAGLGLAIVGMIARHLGGSIGFANASPQGFSAVVRFPDPAS</sequence>
<dbReference type="InterPro" id="IPR036890">
    <property type="entry name" value="HATPase_C_sf"/>
</dbReference>
<dbReference type="Gene3D" id="3.30.565.10">
    <property type="entry name" value="Histidine kinase-like ATPase, C-terminal domain"/>
    <property type="match status" value="1"/>
</dbReference>
<keyword evidence="6 13" id="KW-0812">Transmembrane</keyword>
<keyword evidence="10 13" id="KW-1133">Transmembrane helix</keyword>